<dbReference type="PANTHER" id="PTHR30040">
    <property type="entry name" value="THIAMINE BIOSYNTHESIS LIPOPROTEIN APBE"/>
    <property type="match status" value="1"/>
</dbReference>
<keyword evidence="12" id="KW-0449">Lipoprotein</keyword>
<dbReference type="GO" id="GO:0016740">
    <property type="term" value="F:transferase activity"/>
    <property type="evidence" value="ECO:0007669"/>
    <property type="project" value="UniProtKB-UniRule"/>
</dbReference>
<dbReference type="Proteomes" id="UP000224563">
    <property type="component" value="Unassembled WGS sequence"/>
</dbReference>
<comment type="cofactor">
    <cofactor evidence="11">
        <name>Mg(2+)</name>
        <dbReference type="ChEBI" id="CHEBI:18420"/>
    </cofactor>
    <cofactor evidence="11">
        <name>Mn(2+)</name>
        <dbReference type="ChEBI" id="CHEBI:29035"/>
    </cofactor>
    <text evidence="11">Magnesium. Can also use manganese.</text>
</comment>
<reference evidence="13 14" key="2">
    <citation type="submission" date="2017-10" db="EMBL/GenBank/DDBJ databases">
        <authorList>
            <person name="Banno H."/>
            <person name="Chua N.-H."/>
        </authorList>
    </citation>
    <scope>NUCLEOTIDE SEQUENCE [LARGE SCALE GENOMIC DNA]</scope>
    <source>
        <strain evidence="13 14">JK623</strain>
    </source>
</reference>
<comment type="function">
    <text evidence="12">Flavin transferase that catalyzes the transfer of the FMN moiety of FAD and its covalent binding to the hydroxyl group of a threonine residue in a target flavoprotein.</text>
</comment>
<dbReference type="GO" id="GO:0046872">
    <property type="term" value="F:metal ion binding"/>
    <property type="evidence" value="ECO:0007669"/>
    <property type="project" value="UniProtKB-UniRule"/>
</dbReference>
<dbReference type="InterPro" id="IPR024932">
    <property type="entry name" value="ApbE"/>
</dbReference>
<keyword evidence="12" id="KW-0472">Membrane</keyword>
<protein>
    <recommendedName>
        <fullName evidence="2 10">FAD:protein FMN transferase</fullName>
        <ecNumber evidence="1 10">2.7.1.180</ecNumber>
    </recommendedName>
    <alternativeName>
        <fullName evidence="8 10">Flavin transferase</fullName>
    </alternativeName>
</protein>
<sequence length="350" mass="38911">MKNFKTNIKTKKIKYQYLFFLLSAFFLSGCSAKPNEPISKSGTYFDTIITVTLYDSSDEQKLDDCMNIAKEYEQLLSATVSDSDIARINSNPGEWVTVDAKTIDVVKKAIYYCNLSNGKFDITIGALTDLWNISQIAGQCNSPDNEMPESVLPDDAKIKELLAHVDYHNIEIDEKESKIKLNDPLAKLDLGGIAKGFIADQMKQYLNENDIKEGIINLGGNLLTLGPKSNGKPYQIGIQYPFDHSGKVIDQIEVKDQSVVTSGVYERYFTVNQKRYHHILSTETGYPADTDLLGVSIISQSSCDGDAISTIVLALGLKDGMAFINSLDDVEAVFITDQYELQYSNANIKK</sequence>
<comment type="caution">
    <text evidence="13">The sequence shown here is derived from an EMBL/GenBank/DDBJ whole genome shotgun (WGS) entry which is preliminary data.</text>
</comment>
<feature type="signal peptide" evidence="12">
    <location>
        <begin position="1"/>
        <end position="32"/>
    </location>
</feature>
<dbReference type="GO" id="GO:0005886">
    <property type="term" value="C:plasma membrane"/>
    <property type="evidence" value="ECO:0007669"/>
    <property type="project" value="UniProtKB-SubCell"/>
</dbReference>
<evidence type="ECO:0000256" key="5">
    <source>
        <dbReference type="ARBA" id="ARBA00022723"/>
    </source>
</evidence>
<comment type="similarity">
    <text evidence="10 12">Belongs to the ApbE family.</text>
</comment>
<dbReference type="Pfam" id="PF02424">
    <property type="entry name" value="ApbE"/>
    <property type="match status" value="1"/>
</dbReference>
<evidence type="ECO:0000256" key="1">
    <source>
        <dbReference type="ARBA" id="ARBA00011955"/>
    </source>
</evidence>
<evidence type="ECO:0000256" key="2">
    <source>
        <dbReference type="ARBA" id="ARBA00016337"/>
    </source>
</evidence>
<dbReference type="InterPro" id="IPR003374">
    <property type="entry name" value="ApbE-like_sf"/>
</dbReference>
<evidence type="ECO:0000256" key="11">
    <source>
        <dbReference type="PIRSR" id="PIRSR006268-2"/>
    </source>
</evidence>
<dbReference type="PIRSF" id="PIRSF006268">
    <property type="entry name" value="ApbE"/>
    <property type="match status" value="1"/>
</dbReference>
<evidence type="ECO:0000256" key="6">
    <source>
        <dbReference type="ARBA" id="ARBA00022827"/>
    </source>
</evidence>
<feature type="binding site" evidence="11">
    <location>
        <position position="192"/>
    </location>
    <ligand>
        <name>Mg(2+)</name>
        <dbReference type="ChEBI" id="CHEBI:18420"/>
    </ligand>
</feature>
<comment type="subcellular location">
    <subcellularLocation>
        <location evidence="12">Cell inner membrane</location>
        <topology evidence="12">Lipid-anchor</topology>
        <orientation evidence="12">Periplasmic side</orientation>
    </subcellularLocation>
</comment>
<feature type="binding site" evidence="11">
    <location>
        <position position="306"/>
    </location>
    <ligand>
        <name>Mg(2+)</name>
        <dbReference type="ChEBI" id="CHEBI:18420"/>
    </ligand>
</feature>
<keyword evidence="5 10" id="KW-0479">Metal-binding</keyword>
<dbReference type="Gene3D" id="3.10.520.10">
    <property type="entry name" value="ApbE-like domains"/>
    <property type="match status" value="1"/>
</dbReference>
<proteinExistence type="inferred from homology"/>
<evidence type="ECO:0000256" key="4">
    <source>
        <dbReference type="ARBA" id="ARBA00022679"/>
    </source>
</evidence>
<dbReference type="EC" id="2.7.1.180" evidence="1 10"/>
<feature type="chain" id="PRO_5039750972" description="FAD:protein FMN transferase" evidence="12">
    <location>
        <begin position="33"/>
        <end position="350"/>
    </location>
</feature>
<evidence type="ECO:0000313" key="13">
    <source>
        <dbReference type="EMBL" id="PHU38609.1"/>
    </source>
</evidence>
<keyword evidence="7 10" id="KW-0460">Magnesium</keyword>
<evidence type="ECO:0000256" key="3">
    <source>
        <dbReference type="ARBA" id="ARBA00022630"/>
    </source>
</evidence>
<dbReference type="EMBL" id="PDYG01000005">
    <property type="protein sequence ID" value="PHU38609.1"/>
    <property type="molecule type" value="Genomic_DNA"/>
</dbReference>
<keyword evidence="12" id="KW-0732">Signal</keyword>
<evidence type="ECO:0000256" key="7">
    <source>
        <dbReference type="ARBA" id="ARBA00022842"/>
    </source>
</evidence>
<gene>
    <name evidence="13" type="ORF">CSX02_01880</name>
</gene>
<keyword evidence="4 10" id="KW-0808">Transferase</keyword>
<reference evidence="13 14" key="1">
    <citation type="submission" date="2017-10" db="EMBL/GenBank/DDBJ databases">
        <title>Resolving the taxonomy of Roseburia spp., Eubacterium rectale and Agathobacter spp. through phylogenomic analysis.</title>
        <authorList>
            <person name="Sheridan P.O."/>
            <person name="Walker A.W."/>
            <person name="Duncan S.H."/>
            <person name="Scott K.P."/>
            <person name="Toole P.W.O."/>
            <person name="Luis P."/>
            <person name="Flint H.J."/>
        </authorList>
    </citation>
    <scope>NUCLEOTIDE SEQUENCE [LARGE SCALE GENOMIC DNA]</scope>
    <source>
        <strain evidence="13 14">JK623</strain>
    </source>
</reference>
<dbReference type="PANTHER" id="PTHR30040:SF2">
    <property type="entry name" value="FAD:PROTEIN FMN TRANSFERASE"/>
    <property type="match status" value="1"/>
</dbReference>
<dbReference type="RefSeq" id="WP_099385425.1">
    <property type="nucleotide sequence ID" value="NZ_JANSWH010000045.1"/>
</dbReference>
<evidence type="ECO:0000256" key="10">
    <source>
        <dbReference type="PIRNR" id="PIRNR006268"/>
    </source>
</evidence>
<evidence type="ECO:0000256" key="9">
    <source>
        <dbReference type="ARBA" id="ARBA00048540"/>
    </source>
</evidence>
<accession>A0A2G3E5Q9</accession>
<evidence type="ECO:0000256" key="12">
    <source>
        <dbReference type="RuleBase" id="RU363002"/>
    </source>
</evidence>
<evidence type="ECO:0000256" key="8">
    <source>
        <dbReference type="ARBA" id="ARBA00031306"/>
    </source>
</evidence>
<keyword evidence="12" id="KW-0997">Cell inner membrane</keyword>
<dbReference type="SUPFAM" id="SSF143631">
    <property type="entry name" value="ApbE-like"/>
    <property type="match status" value="1"/>
</dbReference>
<evidence type="ECO:0000313" key="14">
    <source>
        <dbReference type="Proteomes" id="UP000224563"/>
    </source>
</evidence>
<name>A0A2G3E5Q9_9FIRM</name>
<dbReference type="PROSITE" id="PS51257">
    <property type="entry name" value="PROKAR_LIPOPROTEIN"/>
    <property type="match status" value="1"/>
</dbReference>
<comment type="catalytic activity">
    <reaction evidence="9 10 12">
        <text>L-threonyl-[protein] + FAD = FMN-L-threonyl-[protein] + AMP + H(+)</text>
        <dbReference type="Rhea" id="RHEA:36847"/>
        <dbReference type="Rhea" id="RHEA-COMP:11060"/>
        <dbReference type="Rhea" id="RHEA-COMP:11061"/>
        <dbReference type="ChEBI" id="CHEBI:15378"/>
        <dbReference type="ChEBI" id="CHEBI:30013"/>
        <dbReference type="ChEBI" id="CHEBI:57692"/>
        <dbReference type="ChEBI" id="CHEBI:74257"/>
        <dbReference type="ChEBI" id="CHEBI:456215"/>
        <dbReference type="EC" id="2.7.1.180"/>
    </reaction>
</comment>
<keyword evidence="6 10" id="KW-0274">FAD</keyword>
<keyword evidence="14" id="KW-1185">Reference proteome</keyword>
<dbReference type="AlphaFoldDB" id="A0A2G3E5Q9"/>
<feature type="binding site" evidence="11">
    <location>
        <position position="310"/>
    </location>
    <ligand>
        <name>Mg(2+)</name>
        <dbReference type="ChEBI" id="CHEBI:18420"/>
    </ligand>
</feature>
<keyword evidence="3 10" id="KW-0285">Flavoprotein</keyword>
<keyword evidence="12" id="KW-1003">Cell membrane</keyword>
<organism evidence="13 14">
    <name type="scientific">Agathobacter ruminis</name>
    <dbReference type="NCBI Taxonomy" id="1712665"/>
    <lineage>
        <taxon>Bacteria</taxon>
        <taxon>Bacillati</taxon>
        <taxon>Bacillota</taxon>
        <taxon>Clostridia</taxon>
        <taxon>Lachnospirales</taxon>
        <taxon>Lachnospiraceae</taxon>
        <taxon>Agathobacter</taxon>
    </lineage>
</organism>